<proteinExistence type="predicted"/>
<feature type="compositionally biased region" description="Polar residues" evidence="4">
    <location>
        <begin position="168"/>
        <end position="180"/>
    </location>
</feature>
<dbReference type="AlphaFoldDB" id="R9NXM3"/>
<dbReference type="Proteomes" id="UP000014071">
    <property type="component" value="Unassembled WGS sequence"/>
</dbReference>
<name>R9NXM3_PSEHS</name>
<feature type="compositionally biased region" description="Polar residues" evidence="4">
    <location>
        <begin position="417"/>
        <end position="434"/>
    </location>
</feature>
<evidence type="ECO:0000256" key="2">
    <source>
        <dbReference type="ARBA" id="ARBA00022737"/>
    </source>
</evidence>
<feature type="compositionally biased region" description="Low complexity" evidence="4">
    <location>
        <begin position="368"/>
        <end position="379"/>
    </location>
</feature>
<accession>R9NXM3</accession>
<dbReference type="InterPro" id="IPR001680">
    <property type="entry name" value="WD40_rpt"/>
</dbReference>
<keyword evidence="6" id="KW-1185">Reference proteome</keyword>
<dbReference type="RefSeq" id="XP_012186956.1">
    <property type="nucleotide sequence ID" value="XM_012331566.1"/>
</dbReference>
<dbReference type="PROSITE" id="PS50082">
    <property type="entry name" value="WD_REPEATS_2"/>
    <property type="match status" value="3"/>
</dbReference>
<reference evidence="6" key="1">
    <citation type="journal article" date="2013" name="Genome Announc.">
        <title>Draft genome sequence of the basidiomycetous yeast-like fungus Pseudozyma hubeiensis SY62, which produces an abundant amount of the biosurfactant mannosylerythritol lipids.</title>
        <authorList>
            <person name="Konishi M."/>
            <person name="Hatada Y."/>
            <person name="Horiuchi J."/>
        </authorList>
    </citation>
    <scope>NUCLEOTIDE SEQUENCE [LARGE SCALE GENOMIC DNA]</scope>
    <source>
        <strain evidence="6">SY62</strain>
    </source>
</reference>
<evidence type="ECO:0000313" key="6">
    <source>
        <dbReference type="Proteomes" id="UP000014071"/>
    </source>
</evidence>
<feature type="region of interest" description="Disordered" evidence="4">
    <location>
        <begin position="129"/>
        <end position="180"/>
    </location>
</feature>
<dbReference type="GeneID" id="24106235"/>
<feature type="compositionally biased region" description="Low complexity" evidence="4">
    <location>
        <begin position="43"/>
        <end position="68"/>
    </location>
</feature>
<feature type="compositionally biased region" description="Basic and acidic residues" evidence="4">
    <location>
        <begin position="264"/>
        <end position="275"/>
    </location>
</feature>
<keyword evidence="1 3" id="KW-0853">WD repeat</keyword>
<feature type="compositionally biased region" description="Basic residues" evidence="4">
    <location>
        <begin position="459"/>
        <end position="469"/>
    </location>
</feature>
<dbReference type="Gene3D" id="2.130.10.10">
    <property type="entry name" value="YVTN repeat-like/Quinoprotein amine dehydrogenase"/>
    <property type="match status" value="1"/>
</dbReference>
<dbReference type="InterPro" id="IPR040324">
    <property type="entry name" value="WDR44/Dgr2"/>
</dbReference>
<gene>
    <name evidence="5" type="ORF">PHSY_000934</name>
</gene>
<feature type="repeat" description="WD" evidence="3">
    <location>
        <begin position="564"/>
        <end position="604"/>
    </location>
</feature>
<keyword evidence="2" id="KW-0677">Repeat</keyword>
<feature type="repeat" description="WD" evidence="3">
    <location>
        <begin position="767"/>
        <end position="795"/>
    </location>
</feature>
<evidence type="ECO:0000256" key="3">
    <source>
        <dbReference type="PROSITE-ProRule" id="PRU00221"/>
    </source>
</evidence>
<dbReference type="InterPro" id="IPR036322">
    <property type="entry name" value="WD40_repeat_dom_sf"/>
</dbReference>
<dbReference type="PANTHER" id="PTHR14221:SF0">
    <property type="entry name" value="WD REPEAT-CONTAINING PROTEIN 44"/>
    <property type="match status" value="1"/>
</dbReference>
<dbReference type="PROSITE" id="PS50294">
    <property type="entry name" value="WD_REPEATS_REGION"/>
    <property type="match status" value="2"/>
</dbReference>
<feature type="repeat" description="WD" evidence="3">
    <location>
        <begin position="604"/>
        <end position="646"/>
    </location>
</feature>
<feature type="region of interest" description="Disordered" evidence="4">
    <location>
        <begin position="240"/>
        <end position="300"/>
    </location>
</feature>
<evidence type="ECO:0000256" key="1">
    <source>
        <dbReference type="ARBA" id="ARBA00022574"/>
    </source>
</evidence>
<dbReference type="SUPFAM" id="SSF50978">
    <property type="entry name" value="WD40 repeat-like"/>
    <property type="match status" value="1"/>
</dbReference>
<evidence type="ECO:0000256" key="4">
    <source>
        <dbReference type="SAM" id="MobiDB-lite"/>
    </source>
</evidence>
<dbReference type="EMBL" id="DF238775">
    <property type="protein sequence ID" value="GAC93369.1"/>
    <property type="molecule type" value="Genomic_DNA"/>
</dbReference>
<evidence type="ECO:0000313" key="5">
    <source>
        <dbReference type="EMBL" id="GAC93369.1"/>
    </source>
</evidence>
<protein>
    <recommendedName>
        <fullName evidence="7">WD40 repeat-like protein</fullName>
    </recommendedName>
</protein>
<feature type="compositionally biased region" description="Low complexity" evidence="4">
    <location>
        <begin position="147"/>
        <end position="159"/>
    </location>
</feature>
<dbReference type="InterPro" id="IPR015943">
    <property type="entry name" value="WD40/YVTN_repeat-like_dom_sf"/>
</dbReference>
<sequence length="891" mass="94928">MTTQQRPAAWEADPTYSPLNLAQYNPAPSHHTATPEVAQILCPSASSWPRSKLSPSSSSSSNSSHASSDVYVDRRPSPPPTFKSARGFRLPRFSLWGRTTPDTLLSDSINSLSPPSNVSSDLNKLPISQQRAHSAEPPTHARSRHITTAPSSPTRPSSSELDAPMPTLTVNAPLSPSMSSPRLGSVWRLSGGLFASSASSTPRQDPRHGRPQTTEAATPRDLASGAPPSQFAAWSELLHSPAPPARSTTFSSVSSASGSSTSRPDIRNVRSHESLKSSAAGDAEPSGSSEHSTIPEPKAIKLKLRSKSKFSQESDFDNIFLSQELRSSKSSPPAGSLGRTASVARGPALGQDELSAVSGAEGRRKRASWAPPRSSSPHAVPDRHAASHQIYAARSSVEEGDDDEGFFPARPSRFDRQPSTSSHLTTASSVNAISSHAGESIPPRSPRLGSEVEPSEVKRPKRSKSISPKRKTYALQFSLDGRYLAAAGSDGVVRVYEVISSPADRADEIELAQMQKAEQGCQRRASSVCPSNACAVNRSNTKADVRAAAPELAPVFKATPIHTFQGHTGDILDLSWSKNNFLLSCSTDKTAKLWHPNRSECLCTFSTSAIVSSVDFHPTDDRFFVTGGLDGKLRLWNITARRVQSIHDVPGVITAVAFSSSGSAVCVGTHPGSILTFNCTDSLTYVNSVVVKSAAASKTTQASKITSIQPIKLDSSAACAAGAPEYMTVTSNDSRVRIFSIASRRLVSRFKSSSYINRTSQIRATSSSDSQFIVSGSEDASIHIWSLASNASLFTGLFAGIKRNKSLKSNGAAGGTSDAGDNSTWRSWQAGSGSVRCAIFAPAATSHLLALAHDPLESNRDVKDVRSRIIVSTDDSNAIRIWRSDPLGRLL</sequence>
<dbReference type="eggNOG" id="KOG0283">
    <property type="taxonomic scope" value="Eukaryota"/>
</dbReference>
<dbReference type="Pfam" id="PF00400">
    <property type="entry name" value="WD40"/>
    <property type="match status" value="4"/>
</dbReference>
<feature type="region of interest" description="Disordered" evidence="4">
    <location>
        <begin position="195"/>
        <end position="228"/>
    </location>
</feature>
<feature type="region of interest" description="Disordered" evidence="4">
    <location>
        <begin position="322"/>
        <end position="469"/>
    </location>
</feature>
<dbReference type="PANTHER" id="PTHR14221">
    <property type="entry name" value="WD REPEAT DOMAIN 44"/>
    <property type="match status" value="1"/>
</dbReference>
<dbReference type="HOGENOM" id="CLU_368894_0_0_1"/>
<feature type="region of interest" description="Disordered" evidence="4">
    <location>
        <begin position="1"/>
        <end position="85"/>
    </location>
</feature>
<feature type="compositionally biased region" description="Polar residues" evidence="4">
    <location>
        <begin position="322"/>
        <end position="333"/>
    </location>
</feature>
<evidence type="ECO:0008006" key="7">
    <source>
        <dbReference type="Google" id="ProtNLM"/>
    </source>
</evidence>
<dbReference type="OrthoDB" id="1932312at2759"/>
<dbReference type="SMART" id="SM00320">
    <property type="entry name" value="WD40"/>
    <property type="match status" value="6"/>
</dbReference>
<feature type="compositionally biased region" description="Low complexity" evidence="4">
    <location>
        <begin position="247"/>
        <end position="262"/>
    </location>
</feature>
<organism evidence="5 6">
    <name type="scientific">Pseudozyma hubeiensis (strain SY62)</name>
    <name type="common">Yeast</name>
    <dbReference type="NCBI Taxonomy" id="1305764"/>
    <lineage>
        <taxon>Eukaryota</taxon>
        <taxon>Fungi</taxon>
        <taxon>Dikarya</taxon>
        <taxon>Basidiomycota</taxon>
        <taxon>Ustilaginomycotina</taxon>
        <taxon>Ustilaginomycetes</taxon>
        <taxon>Ustilaginales</taxon>
        <taxon>Ustilaginaceae</taxon>
        <taxon>Pseudozyma</taxon>
    </lineage>
</organism>